<dbReference type="RefSeq" id="WP_190147151.1">
    <property type="nucleotide sequence ID" value="NZ_BMTL01000001.1"/>
</dbReference>
<evidence type="ECO:0000313" key="3">
    <source>
        <dbReference type="EMBL" id="GGR65967.1"/>
    </source>
</evidence>
<keyword evidence="4" id="KW-1185">Reference proteome</keyword>
<evidence type="ECO:0000256" key="1">
    <source>
        <dbReference type="SAM" id="MobiDB-lite"/>
    </source>
</evidence>
<dbReference type="AlphaFoldDB" id="A0A918FPT6"/>
<feature type="transmembrane region" description="Helical" evidence="2">
    <location>
        <begin position="86"/>
        <end position="105"/>
    </location>
</feature>
<keyword evidence="2" id="KW-0472">Membrane</keyword>
<proteinExistence type="predicted"/>
<keyword evidence="2" id="KW-1133">Transmembrane helix</keyword>
<dbReference type="Proteomes" id="UP000606194">
    <property type="component" value="Unassembled WGS sequence"/>
</dbReference>
<organism evidence="3 4">
    <name type="scientific">Streptomyces humidus</name>
    <dbReference type="NCBI Taxonomy" id="52259"/>
    <lineage>
        <taxon>Bacteria</taxon>
        <taxon>Bacillati</taxon>
        <taxon>Actinomycetota</taxon>
        <taxon>Actinomycetes</taxon>
        <taxon>Kitasatosporales</taxon>
        <taxon>Streptomycetaceae</taxon>
        <taxon>Streptomyces</taxon>
    </lineage>
</organism>
<dbReference type="EMBL" id="BMTL01000001">
    <property type="protein sequence ID" value="GGR65967.1"/>
    <property type="molecule type" value="Genomic_DNA"/>
</dbReference>
<accession>A0A918FPT6</accession>
<feature type="region of interest" description="Disordered" evidence="1">
    <location>
        <begin position="59"/>
        <end position="78"/>
    </location>
</feature>
<comment type="caution">
    <text evidence="3">The sequence shown here is derived from an EMBL/GenBank/DDBJ whole genome shotgun (WGS) entry which is preliminary data.</text>
</comment>
<keyword evidence="2" id="KW-0812">Transmembrane</keyword>
<protein>
    <submittedName>
        <fullName evidence="3">Uncharacterized protein</fullName>
    </submittedName>
</protein>
<name>A0A918FPT6_9ACTN</name>
<reference evidence="3" key="1">
    <citation type="journal article" date="2014" name="Int. J. Syst. Evol. Microbiol.">
        <title>Complete genome sequence of Corynebacterium casei LMG S-19264T (=DSM 44701T), isolated from a smear-ripened cheese.</title>
        <authorList>
            <consortium name="US DOE Joint Genome Institute (JGI-PGF)"/>
            <person name="Walter F."/>
            <person name="Albersmeier A."/>
            <person name="Kalinowski J."/>
            <person name="Ruckert C."/>
        </authorList>
    </citation>
    <scope>NUCLEOTIDE SEQUENCE</scope>
    <source>
        <strain evidence="3">JCM 4386</strain>
    </source>
</reference>
<sequence length="212" mass="22417">MRLPRGDEAGTVRLTSAALAATLHAPEPFTPGAQETARSVLAVPTLTDTAEDRVAALWHGTVSADPHPNPDPRDVPRRRRQRRGVLGGWLLPAVVLIAVLAYLAWQRHAPALAVTGATVHTDSAGPACDGTATVVGTLHTNGRAGTVSYRWKRSDGTVSGVLRQQVAKDAHRTDVALRWTFDGHGTVRATATLEVLSPDPADASATFTYACP</sequence>
<evidence type="ECO:0000256" key="2">
    <source>
        <dbReference type="SAM" id="Phobius"/>
    </source>
</evidence>
<reference evidence="3" key="2">
    <citation type="submission" date="2020-09" db="EMBL/GenBank/DDBJ databases">
        <authorList>
            <person name="Sun Q."/>
            <person name="Ohkuma M."/>
        </authorList>
    </citation>
    <scope>NUCLEOTIDE SEQUENCE</scope>
    <source>
        <strain evidence="3">JCM 4386</strain>
    </source>
</reference>
<evidence type="ECO:0000313" key="4">
    <source>
        <dbReference type="Proteomes" id="UP000606194"/>
    </source>
</evidence>
<gene>
    <name evidence="3" type="ORF">GCM10010269_00660</name>
</gene>